<sequence length="69" mass="7613">MKSASRTSQAKVETRYYTVGYVPNGGMPNARPALMLKGRWLHQCGFTTGKQVTVTVKNGQLIIDTELLV</sequence>
<reference evidence="2" key="1">
    <citation type="submission" date="2024-06" db="EMBL/GenBank/DDBJ databases">
        <authorList>
            <person name="Coelho C."/>
            <person name="Bento M."/>
            <person name="Garcia E."/>
            <person name="Camelo A."/>
            <person name="Brandao I."/>
            <person name="Espirito Santo C."/>
            <person name="Trovao J."/>
            <person name="Verissimo A."/>
            <person name="Costa J."/>
            <person name="Tiago I."/>
        </authorList>
    </citation>
    <scope>NUCLEOTIDE SEQUENCE</scope>
    <source>
        <strain evidence="2">KWT182</strain>
    </source>
</reference>
<protein>
    <submittedName>
        <fullName evidence="2">SymE family type I addiction module toxin</fullName>
    </submittedName>
</protein>
<name>A0AAU7QFU6_9GAMM</name>
<proteinExistence type="predicted"/>
<gene>
    <name evidence="2" type="ORF">ABK905_20525</name>
</gene>
<organism evidence="2">
    <name type="scientific">Acerihabitans sp. KWT182</name>
    <dbReference type="NCBI Taxonomy" id="3157919"/>
    <lineage>
        <taxon>Bacteria</taxon>
        <taxon>Pseudomonadati</taxon>
        <taxon>Pseudomonadota</taxon>
        <taxon>Gammaproteobacteria</taxon>
        <taxon>Enterobacterales</taxon>
        <taxon>Pectobacteriaceae</taxon>
        <taxon>Acerihabitans</taxon>
    </lineage>
</organism>
<dbReference type="InterPro" id="IPR014944">
    <property type="entry name" value="Toxin_SymE-like"/>
</dbReference>
<evidence type="ECO:0000259" key="1">
    <source>
        <dbReference type="Pfam" id="PF08845"/>
    </source>
</evidence>
<evidence type="ECO:0000313" key="2">
    <source>
        <dbReference type="EMBL" id="XBS71970.1"/>
    </source>
</evidence>
<dbReference type="Pfam" id="PF08845">
    <property type="entry name" value="SymE_toxin"/>
    <property type="match status" value="1"/>
</dbReference>
<dbReference type="AlphaFoldDB" id="A0AAU7QFU6"/>
<dbReference type="GO" id="GO:0016788">
    <property type="term" value="F:hydrolase activity, acting on ester bonds"/>
    <property type="evidence" value="ECO:0007669"/>
    <property type="project" value="InterPro"/>
</dbReference>
<dbReference type="GO" id="GO:0005737">
    <property type="term" value="C:cytoplasm"/>
    <property type="evidence" value="ECO:0007669"/>
    <property type="project" value="InterPro"/>
</dbReference>
<feature type="domain" description="Toxin SymE-like" evidence="1">
    <location>
        <begin position="14"/>
        <end position="64"/>
    </location>
</feature>
<dbReference type="GO" id="GO:0003723">
    <property type="term" value="F:RNA binding"/>
    <property type="evidence" value="ECO:0007669"/>
    <property type="project" value="InterPro"/>
</dbReference>
<dbReference type="GO" id="GO:0016070">
    <property type="term" value="P:RNA metabolic process"/>
    <property type="evidence" value="ECO:0007669"/>
    <property type="project" value="InterPro"/>
</dbReference>
<accession>A0AAU7QFU6</accession>
<dbReference type="EMBL" id="CP157947">
    <property type="protein sequence ID" value="XBS71970.1"/>
    <property type="molecule type" value="Genomic_DNA"/>
</dbReference>